<feature type="binding site" evidence="1">
    <location>
        <position position="151"/>
    </location>
    <ligand>
        <name>Mn(2+)</name>
        <dbReference type="ChEBI" id="CHEBI:29035"/>
        <label>2</label>
    </ligand>
</feature>
<dbReference type="Pfam" id="PF07687">
    <property type="entry name" value="M20_dimer"/>
    <property type="match status" value="1"/>
</dbReference>
<dbReference type="SUPFAM" id="SSF53187">
    <property type="entry name" value="Zn-dependent exopeptidases"/>
    <property type="match status" value="1"/>
</dbReference>
<feature type="binding site" evidence="1">
    <location>
        <position position="94"/>
    </location>
    <ligand>
        <name>Mn(2+)</name>
        <dbReference type="ChEBI" id="CHEBI:29035"/>
        <label>2</label>
    </ligand>
</feature>
<keyword evidence="4" id="KW-1185">Reference proteome</keyword>
<feature type="binding site" evidence="1">
    <location>
        <position position="92"/>
    </location>
    <ligand>
        <name>Mn(2+)</name>
        <dbReference type="ChEBI" id="CHEBI:29035"/>
        <label>2</label>
    </ligand>
</feature>
<accession>A0A1H0WL62</accession>
<dbReference type="PANTHER" id="PTHR11014">
    <property type="entry name" value="PEPTIDASE M20 FAMILY MEMBER"/>
    <property type="match status" value="1"/>
</dbReference>
<dbReference type="InterPro" id="IPR002933">
    <property type="entry name" value="Peptidase_M20"/>
</dbReference>
<dbReference type="Pfam" id="PF01546">
    <property type="entry name" value="Peptidase_M20"/>
    <property type="match status" value="1"/>
</dbReference>
<dbReference type="AlphaFoldDB" id="A0A1H0WL62"/>
<dbReference type="GO" id="GO:0046872">
    <property type="term" value="F:metal ion binding"/>
    <property type="evidence" value="ECO:0007669"/>
    <property type="project" value="UniProtKB-KW"/>
</dbReference>
<keyword evidence="3" id="KW-0378">Hydrolase</keyword>
<feature type="binding site" evidence="1">
    <location>
        <position position="127"/>
    </location>
    <ligand>
        <name>Mn(2+)</name>
        <dbReference type="ChEBI" id="CHEBI:29035"/>
        <label>2</label>
    </ligand>
</feature>
<proteinExistence type="predicted"/>
<protein>
    <submittedName>
        <fullName evidence="3">Amidohydrolase</fullName>
    </submittedName>
</protein>
<gene>
    <name evidence="3" type="ORF">SAMN05216565_11222</name>
</gene>
<dbReference type="Gene3D" id="3.30.70.360">
    <property type="match status" value="1"/>
</dbReference>
<dbReference type="InterPro" id="IPR037484">
    <property type="entry name" value="AmhX-like"/>
</dbReference>
<dbReference type="EMBL" id="FNJU01000012">
    <property type="protein sequence ID" value="SDP91358.1"/>
    <property type="molecule type" value="Genomic_DNA"/>
</dbReference>
<sequence>MTTSKEPTFNEEMINIYEYLHANPELSWKEQKTTAYIKNYIQRFPVCKITTFSDHSGLIAEMGSGSPVVAIRADMDALWQEVNGHFQPVHSCGHDAHMTIVLGALKILAEKPITQGTIRFIFQPAEEKGTGALTFIEKQVAKDIDFLFGVHLRPYQELENGKAVPGIYHGASRFISGSIHGEDMHGARPHLGVNAIEVGATLVQLLKGIEINPLIPYSVKLTSFHAGGESFNIIPGSATFSIDLRAQTNDAMKELQLKVDRVLKTIETLYNIEIKSEIPANLVAAETNEKAEELLAEAIIDVLGADQLAKPIVTTGGDDFHFYTVKHPSIKATMLGLGCDLAPGLHHPQMSFNKDAIFNGIDILVRAVEVTLKKEQKELTYS</sequence>
<name>A0A1H0WL62_9BACI</name>
<feature type="domain" description="Peptidase M20 dimerisation" evidence="2">
    <location>
        <begin position="173"/>
        <end position="265"/>
    </location>
</feature>
<dbReference type="InterPro" id="IPR017439">
    <property type="entry name" value="Amidohydrolase"/>
</dbReference>
<dbReference type="SUPFAM" id="SSF55031">
    <property type="entry name" value="Bacterial exopeptidase dimerisation domain"/>
    <property type="match status" value="1"/>
</dbReference>
<keyword evidence="1" id="KW-0464">Manganese</keyword>
<dbReference type="PIRSF" id="PIRSF005962">
    <property type="entry name" value="Pept_M20D_amidohydro"/>
    <property type="match status" value="1"/>
</dbReference>
<comment type="cofactor">
    <cofactor evidence="1">
        <name>Mn(2+)</name>
        <dbReference type="ChEBI" id="CHEBI:29035"/>
    </cofactor>
    <text evidence="1">The Mn(2+) ion enhances activity.</text>
</comment>
<feature type="binding site" evidence="1">
    <location>
        <position position="346"/>
    </location>
    <ligand>
        <name>Mn(2+)</name>
        <dbReference type="ChEBI" id="CHEBI:29035"/>
        <label>2</label>
    </ligand>
</feature>
<dbReference type="GO" id="GO:0016787">
    <property type="term" value="F:hydrolase activity"/>
    <property type="evidence" value="ECO:0007669"/>
    <property type="project" value="UniProtKB-KW"/>
</dbReference>
<dbReference type="InterPro" id="IPR036264">
    <property type="entry name" value="Bact_exopeptidase_dim_dom"/>
</dbReference>
<organism evidence="3 4">
    <name type="scientific">Litchfieldia salsa</name>
    <dbReference type="NCBI Taxonomy" id="930152"/>
    <lineage>
        <taxon>Bacteria</taxon>
        <taxon>Bacillati</taxon>
        <taxon>Bacillota</taxon>
        <taxon>Bacilli</taxon>
        <taxon>Bacillales</taxon>
        <taxon>Bacillaceae</taxon>
        <taxon>Litchfieldia</taxon>
    </lineage>
</organism>
<evidence type="ECO:0000313" key="4">
    <source>
        <dbReference type="Proteomes" id="UP000199159"/>
    </source>
</evidence>
<evidence type="ECO:0000313" key="3">
    <source>
        <dbReference type="EMBL" id="SDP91358.1"/>
    </source>
</evidence>
<dbReference type="NCBIfam" id="TIGR01891">
    <property type="entry name" value="amidohydrolases"/>
    <property type="match status" value="1"/>
</dbReference>
<dbReference type="PANTHER" id="PTHR11014:SF122">
    <property type="entry name" value="AMIDOHYDROLASE AMHX"/>
    <property type="match status" value="1"/>
</dbReference>
<keyword evidence="1" id="KW-0479">Metal-binding</keyword>
<dbReference type="CDD" id="cd08018">
    <property type="entry name" value="M20_Acy1_amhX-like"/>
    <property type="match status" value="1"/>
</dbReference>
<dbReference type="Gene3D" id="3.40.630.10">
    <property type="entry name" value="Zn peptidases"/>
    <property type="match status" value="1"/>
</dbReference>
<evidence type="ECO:0000259" key="2">
    <source>
        <dbReference type="Pfam" id="PF07687"/>
    </source>
</evidence>
<dbReference type="STRING" id="930152.SAMN05216565_11222"/>
<evidence type="ECO:0000256" key="1">
    <source>
        <dbReference type="PIRSR" id="PIRSR005962-1"/>
    </source>
</evidence>
<dbReference type="InterPro" id="IPR011650">
    <property type="entry name" value="Peptidase_M20_dimer"/>
</dbReference>
<dbReference type="Proteomes" id="UP000199159">
    <property type="component" value="Unassembled WGS sequence"/>
</dbReference>
<reference evidence="4" key="1">
    <citation type="submission" date="2016-10" db="EMBL/GenBank/DDBJ databases">
        <authorList>
            <person name="Varghese N."/>
            <person name="Submissions S."/>
        </authorList>
    </citation>
    <scope>NUCLEOTIDE SEQUENCE [LARGE SCALE GENOMIC DNA]</scope>
    <source>
        <strain evidence="4">IBRC-M10078</strain>
    </source>
</reference>